<dbReference type="GO" id="GO:0042626">
    <property type="term" value="F:ATPase-coupled transmembrane transporter activity"/>
    <property type="evidence" value="ECO:0007669"/>
    <property type="project" value="InterPro"/>
</dbReference>
<dbReference type="Pfam" id="PF09084">
    <property type="entry name" value="NMT1"/>
    <property type="match status" value="1"/>
</dbReference>
<evidence type="ECO:0000256" key="1">
    <source>
        <dbReference type="ARBA" id="ARBA00004418"/>
    </source>
</evidence>
<dbReference type="EMBL" id="AP028908">
    <property type="protein sequence ID" value="BES82942.1"/>
    <property type="molecule type" value="Genomic_DNA"/>
</dbReference>
<protein>
    <recommendedName>
        <fullName evidence="6">Putative aliphatic sulfonates-binding protein</fullName>
    </recommendedName>
</protein>
<comment type="function">
    <text evidence="5">Part of a binding-protein-dependent transport system for aliphatic sulfonates. Putative binding protein.</text>
</comment>
<evidence type="ECO:0000259" key="8">
    <source>
        <dbReference type="SMART" id="SM00062"/>
    </source>
</evidence>
<feature type="domain" description="Solute-binding protein family 3/N-terminal" evidence="8">
    <location>
        <begin position="54"/>
        <end position="275"/>
    </location>
</feature>
<keyword evidence="10" id="KW-1185">Reference proteome</keyword>
<organism evidence="9 10">
    <name type="scientific">Pectobacterium araliae</name>
    <dbReference type="NCBI Taxonomy" id="3073862"/>
    <lineage>
        <taxon>Bacteria</taxon>
        <taxon>Pseudomonadati</taxon>
        <taxon>Pseudomonadota</taxon>
        <taxon>Gammaproteobacteria</taxon>
        <taxon>Enterobacterales</taxon>
        <taxon>Pectobacteriaceae</taxon>
        <taxon>Pectobacterium</taxon>
    </lineage>
</organism>
<evidence type="ECO:0000256" key="2">
    <source>
        <dbReference type="ARBA" id="ARBA00010742"/>
    </source>
</evidence>
<evidence type="ECO:0000256" key="6">
    <source>
        <dbReference type="ARBA" id="ARBA00070228"/>
    </source>
</evidence>
<dbReference type="GO" id="GO:0042597">
    <property type="term" value="C:periplasmic space"/>
    <property type="evidence" value="ECO:0007669"/>
    <property type="project" value="UniProtKB-SubCell"/>
</dbReference>
<evidence type="ECO:0000256" key="3">
    <source>
        <dbReference type="ARBA" id="ARBA00022448"/>
    </source>
</evidence>
<dbReference type="NCBIfam" id="TIGR01728">
    <property type="entry name" value="SsuA_fam"/>
    <property type="match status" value="1"/>
</dbReference>
<dbReference type="CDD" id="cd13557">
    <property type="entry name" value="PBP2_SsuA"/>
    <property type="match status" value="1"/>
</dbReference>
<dbReference type="InterPro" id="IPR001638">
    <property type="entry name" value="Solute-binding_3/MltF_N"/>
</dbReference>
<dbReference type="PANTHER" id="PTHR30024">
    <property type="entry name" value="ALIPHATIC SULFONATES-BINDING PROTEIN-RELATED"/>
    <property type="match status" value="1"/>
</dbReference>
<dbReference type="PANTHER" id="PTHR30024:SF42">
    <property type="entry name" value="ALIPHATIC SULFONATES-BINDING PROTEIN-RELATED"/>
    <property type="match status" value="1"/>
</dbReference>
<evidence type="ECO:0000313" key="10">
    <source>
        <dbReference type="Proteomes" id="UP001377830"/>
    </source>
</evidence>
<feature type="chain" id="PRO_5043028446" description="Putative aliphatic sulfonates-binding protein" evidence="7">
    <location>
        <begin position="48"/>
        <end position="340"/>
    </location>
</feature>
<dbReference type="Proteomes" id="UP001377830">
    <property type="component" value="Chromosome"/>
</dbReference>
<evidence type="ECO:0000256" key="7">
    <source>
        <dbReference type="SAM" id="SignalP"/>
    </source>
</evidence>
<dbReference type="Gene3D" id="3.40.190.10">
    <property type="entry name" value="Periplasmic binding protein-like II"/>
    <property type="match status" value="2"/>
</dbReference>
<dbReference type="FunFam" id="3.40.190.10:FF:000050">
    <property type="entry name" value="Sulfonate ABC transporter substrate-binding protein"/>
    <property type="match status" value="1"/>
</dbReference>
<dbReference type="NCBIfam" id="NF008588">
    <property type="entry name" value="PRK11553.1"/>
    <property type="match status" value="1"/>
</dbReference>
<dbReference type="RefSeq" id="WP_261847419.1">
    <property type="nucleotide sequence ID" value="NZ_AP028908.1"/>
</dbReference>
<comment type="subcellular location">
    <subcellularLocation>
        <location evidence="1">Periplasm</location>
    </subcellularLocation>
</comment>
<comment type="similarity">
    <text evidence="2">Belongs to the bacterial solute-binding protein SsuA/TauA family.</text>
</comment>
<dbReference type="GO" id="GO:0016020">
    <property type="term" value="C:membrane"/>
    <property type="evidence" value="ECO:0007669"/>
    <property type="project" value="InterPro"/>
</dbReference>
<reference evidence="10" key="1">
    <citation type="journal article" date="2024" name="Int. J. Syst. Evol. Microbiol.">
        <title>Pectobacterium araliae sp. nov., a pathogen causing bacterial soft rot of Japanese angelica tree in Japan.</title>
        <authorList>
            <person name="Sawada H."/>
            <person name="Someya N."/>
            <person name="Morohoshi T."/>
            <person name="Ono M."/>
            <person name="Satou M."/>
        </authorList>
    </citation>
    <scope>NUCLEOTIDE SEQUENCE [LARGE SCALE GENOMIC DNA]</scope>
    <source>
        <strain evidence="10">MAFF 302110</strain>
    </source>
</reference>
<dbReference type="KEGG" id="parl:PEC302110_00390"/>
<dbReference type="InterPro" id="IPR015168">
    <property type="entry name" value="SsuA/THI5"/>
</dbReference>
<evidence type="ECO:0000256" key="4">
    <source>
        <dbReference type="ARBA" id="ARBA00022729"/>
    </source>
</evidence>
<dbReference type="InterPro" id="IPR010067">
    <property type="entry name" value="ABC_SsuA_sub-bd"/>
</dbReference>
<keyword evidence="4 7" id="KW-0732">Signal</keyword>
<sequence>MSLMMKRSGTEGHGQRTPLWKNVTARLRQIAAILAAGAVLLMSTADAQDSVPTQLRVGYQKGSISLVLAKSHQLLEKQFPNTKISWVEFPAGPQMLEALNVGSIDLGSTGDIPPIFAQAAGADLLYVGVEPPKPEAEVILVREDSPVKTVADLKGRKVAFQKGSSAHNTLLRALQRDGLKFTDIQPTYLTPADARAAFQQGNVDAWAIWDPYYSAALLEGGVRVLVDSSGLEKTGSFYLAGRLYTEAHGTFIRQVLDVLTKADALTFSDRTQSVTLLANAVGLPEKVIETALDHRPPTTIEPLDAATIKAQQSTADLFYENRLVPVKVNIAERVWHPQTP</sequence>
<proteinExistence type="inferred from homology"/>
<dbReference type="SMART" id="SM00062">
    <property type="entry name" value="PBPb"/>
    <property type="match status" value="1"/>
</dbReference>
<name>A0AAN0K859_9GAMM</name>
<feature type="signal peptide" evidence="7">
    <location>
        <begin position="1"/>
        <end position="47"/>
    </location>
</feature>
<evidence type="ECO:0000256" key="5">
    <source>
        <dbReference type="ARBA" id="ARBA00055538"/>
    </source>
</evidence>
<evidence type="ECO:0000313" key="9">
    <source>
        <dbReference type="EMBL" id="BES82942.1"/>
    </source>
</evidence>
<accession>A0AAN0K859</accession>
<keyword evidence="3" id="KW-0813">Transport</keyword>
<dbReference type="AlphaFoldDB" id="A0AAN0K859"/>
<dbReference type="SUPFAM" id="SSF53850">
    <property type="entry name" value="Periplasmic binding protein-like II"/>
    <property type="match status" value="1"/>
</dbReference>
<gene>
    <name evidence="9" type="ORF">PEC302110_00390</name>
</gene>